<dbReference type="HOGENOM" id="CLU_1501779_0_0_6"/>
<protein>
    <submittedName>
        <fullName evidence="1">Uncharacterized protein</fullName>
    </submittedName>
</protein>
<gene>
    <name evidence="1" type="ORF">J057_06416</name>
</gene>
<dbReference type="PATRIC" id="fig|626887.3.peg.1278"/>
<organism evidence="1 2">
    <name type="scientific">Marinobacter nanhaiticus D15-8W</name>
    <dbReference type="NCBI Taxonomy" id="626887"/>
    <lineage>
        <taxon>Bacteria</taxon>
        <taxon>Pseudomonadati</taxon>
        <taxon>Pseudomonadota</taxon>
        <taxon>Gammaproteobacteria</taxon>
        <taxon>Pseudomonadales</taxon>
        <taxon>Marinobacteraceae</taxon>
        <taxon>Marinobacter</taxon>
    </lineage>
</organism>
<dbReference type="SUPFAM" id="SSF51197">
    <property type="entry name" value="Clavaminate synthase-like"/>
    <property type="match status" value="1"/>
</dbReference>
<reference evidence="1 2" key="1">
    <citation type="journal article" date="2013" name="Genome Announc.">
        <title>Genome Sequence of the Polycyclic Aromatic Hydrocarbon-Degrading Bacterium Strain Marinobacter nanhaiticus D15-8WT.</title>
        <authorList>
            <person name="Cui Z."/>
            <person name="Gao W."/>
            <person name="Li Q."/>
            <person name="Xu G."/>
            <person name="Zheng L."/>
        </authorList>
    </citation>
    <scope>NUCLEOTIDE SEQUENCE [LARGE SCALE GENOMIC DNA]</scope>
    <source>
        <strain evidence="1 2">D15-8W</strain>
    </source>
</reference>
<dbReference type="AlphaFoldDB" id="N6WV96"/>
<comment type="caution">
    <text evidence="1">The sequence shown here is derived from an EMBL/GenBank/DDBJ whole genome shotgun (WGS) entry which is preliminary data.</text>
</comment>
<accession>N6WV96</accession>
<sequence>MVHEVSPALLRLTEDHGIKKILRAYLKCEPVLLEASLFVSRPETNLIDRGQHSFHFDYAGWQSLNVFVYFTDVTEASSYHVVAKGSHRNISVSDILRGSLTEEEAARRYGDAIQNITGPAGTLFFENTEAFHRRHKGNERRVMLNLLFASHRSLLSYGRASRNQINSRNRAFENIADAS</sequence>
<evidence type="ECO:0000313" key="2">
    <source>
        <dbReference type="Proteomes" id="UP000013165"/>
    </source>
</evidence>
<dbReference type="Proteomes" id="UP000013165">
    <property type="component" value="Unassembled WGS sequence"/>
</dbReference>
<proteinExistence type="predicted"/>
<name>N6WV96_9GAMM</name>
<dbReference type="eggNOG" id="ENOG502ZPQC">
    <property type="taxonomic scope" value="Bacteria"/>
</dbReference>
<keyword evidence="2" id="KW-1185">Reference proteome</keyword>
<dbReference type="Gene3D" id="2.60.120.620">
    <property type="entry name" value="q2cbj1_9rhob like domain"/>
    <property type="match status" value="1"/>
</dbReference>
<evidence type="ECO:0000313" key="1">
    <source>
        <dbReference type="EMBL" id="ENO14962.1"/>
    </source>
</evidence>
<dbReference type="EMBL" id="APLQ01000011">
    <property type="protein sequence ID" value="ENO14962.1"/>
    <property type="molecule type" value="Genomic_DNA"/>
</dbReference>
<dbReference type="STRING" id="626887.J057_06416"/>